<evidence type="ECO:0000313" key="3">
    <source>
        <dbReference type="Proteomes" id="UP000198748"/>
    </source>
</evidence>
<reference evidence="3" key="1">
    <citation type="submission" date="2016-10" db="EMBL/GenBank/DDBJ databases">
        <authorList>
            <person name="Varghese N."/>
            <person name="Submissions S."/>
        </authorList>
    </citation>
    <scope>NUCLEOTIDE SEQUENCE [LARGE SCALE GENOMIC DNA]</scope>
    <source>
        <strain evidence="3">DSM 25329</strain>
    </source>
</reference>
<proteinExistence type="predicted"/>
<keyword evidence="3" id="KW-1185">Reference proteome</keyword>
<dbReference type="AlphaFoldDB" id="A0A1G7VW96"/>
<name>A0A1G7VW96_9BACT</name>
<accession>A0A1G7VW96</accession>
<dbReference type="Pfam" id="PF07484">
    <property type="entry name" value="Collar"/>
    <property type="match status" value="2"/>
</dbReference>
<dbReference type="InterPro" id="IPR037053">
    <property type="entry name" value="Phage_tail_collar_dom_sf"/>
</dbReference>
<dbReference type="InterPro" id="IPR011083">
    <property type="entry name" value="Phage_tail_collar_dom"/>
</dbReference>
<feature type="domain" description="Phage tail collar" evidence="1">
    <location>
        <begin position="160"/>
        <end position="215"/>
    </location>
</feature>
<sequence length="342" mass="36759">MFAYPGDVKYWVPCDGRALEISKNQALFDLIGRAFGGDGAHFNVPDLRNRVLIGNGPDYPMFARGGEETHSLTVQEMPKHHHQALASTNPSNVVSPQDNYWASDAGYVTQANATMNDQTLDMVGYGMPHSNMSPYLAVNYAICVAGIYPAKGFEFDDYMGMIKILAGKWDSDRTVPCDGRLLPVSGNAPLFALLRNTYGGDDVTTFALPDLRGKAAVGCDYVSGAIPPQKDDEGSTTKLTPYQLGKVAGAATVKLTVAEMPKHYHPAHARNRGNLKSPLGQMWANQDSRPPVPCFANDKGAGAVMSPSAIGDAGGDQPHNNMMPYQAIGYVMSLGGVYPSRP</sequence>
<dbReference type="STRING" id="659014.SAMN04487996_12127"/>
<evidence type="ECO:0000259" key="1">
    <source>
        <dbReference type="Pfam" id="PF07484"/>
    </source>
</evidence>
<protein>
    <submittedName>
        <fullName evidence="2">Microcystin-dependent protein</fullName>
    </submittedName>
</protein>
<organism evidence="2 3">
    <name type="scientific">Dyadobacter soli</name>
    <dbReference type="NCBI Taxonomy" id="659014"/>
    <lineage>
        <taxon>Bacteria</taxon>
        <taxon>Pseudomonadati</taxon>
        <taxon>Bacteroidota</taxon>
        <taxon>Cytophagia</taxon>
        <taxon>Cytophagales</taxon>
        <taxon>Spirosomataceae</taxon>
        <taxon>Dyadobacter</taxon>
    </lineage>
</organism>
<dbReference type="Proteomes" id="UP000198748">
    <property type="component" value="Unassembled WGS sequence"/>
</dbReference>
<evidence type="ECO:0000313" key="2">
    <source>
        <dbReference type="EMBL" id="SDG63987.1"/>
    </source>
</evidence>
<dbReference type="SUPFAM" id="SSF88874">
    <property type="entry name" value="Receptor-binding domain of short tail fibre protein gp12"/>
    <property type="match status" value="2"/>
</dbReference>
<feature type="domain" description="Phage tail collar" evidence="1">
    <location>
        <begin position="2"/>
        <end position="51"/>
    </location>
</feature>
<dbReference type="Gene3D" id="3.90.1340.10">
    <property type="entry name" value="Phage tail collar domain"/>
    <property type="match status" value="2"/>
</dbReference>
<gene>
    <name evidence="2" type="ORF">SAMN04487996_12127</name>
</gene>
<dbReference type="EMBL" id="FNAN01000021">
    <property type="protein sequence ID" value="SDG63987.1"/>
    <property type="molecule type" value="Genomic_DNA"/>
</dbReference>